<accession>A0ABY3A8T8</accession>
<keyword evidence="3 4" id="KW-0408">Iron</keyword>
<dbReference type="Gene3D" id="1.10.760.10">
    <property type="entry name" value="Cytochrome c-like domain"/>
    <property type="match status" value="1"/>
</dbReference>
<dbReference type="PANTHER" id="PTHR33546:SF1">
    <property type="entry name" value="LARGE, MULTIFUNCTIONAL SECRETED PROTEIN"/>
    <property type="match status" value="1"/>
</dbReference>
<gene>
    <name evidence="6" type="ORF">GQ41_0002</name>
</gene>
<comment type="caution">
    <text evidence="6">The sequence shown here is derived from an EMBL/GenBank/DDBJ whole genome shotgun (WGS) entry which is preliminary data.</text>
</comment>
<evidence type="ECO:0000256" key="3">
    <source>
        <dbReference type="ARBA" id="ARBA00023004"/>
    </source>
</evidence>
<evidence type="ECO:0000259" key="5">
    <source>
        <dbReference type="PROSITE" id="PS51007"/>
    </source>
</evidence>
<feature type="domain" description="Cytochrome c" evidence="5">
    <location>
        <begin position="847"/>
        <end position="980"/>
    </location>
</feature>
<evidence type="ECO:0000313" key="7">
    <source>
        <dbReference type="Proteomes" id="UP000315363"/>
    </source>
</evidence>
<dbReference type="InterPro" id="IPR055557">
    <property type="entry name" value="DUF7133"/>
</dbReference>
<evidence type="ECO:0000313" key="6">
    <source>
        <dbReference type="EMBL" id="TQO35455.1"/>
    </source>
</evidence>
<dbReference type="SUPFAM" id="SSF48371">
    <property type="entry name" value="ARM repeat"/>
    <property type="match status" value="1"/>
</dbReference>
<dbReference type="InterPro" id="IPR016024">
    <property type="entry name" value="ARM-type_fold"/>
</dbReference>
<reference evidence="6 7" key="1">
    <citation type="submission" date="2019-06" db="EMBL/GenBank/DDBJ databases">
        <title>A large-scale integrated study on North Sea by COGITO (Coastal Microbe Genomic &amp; Taxonomic Observatory).</title>
        <authorList>
            <person name="Teeling H."/>
        </authorList>
    </citation>
    <scope>NUCLEOTIDE SEQUENCE [LARGE SCALE GENOMIC DNA]</scope>
    <source>
        <strain evidence="6 7">MAR_2009_79</strain>
    </source>
</reference>
<dbReference type="InterPro" id="IPR011041">
    <property type="entry name" value="Quinoprot_gluc/sorb_DH_b-prop"/>
</dbReference>
<dbReference type="InterPro" id="IPR011042">
    <property type="entry name" value="6-blade_b-propeller_TolB-like"/>
</dbReference>
<dbReference type="Pfam" id="PF23500">
    <property type="entry name" value="DUF7133"/>
    <property type="match status" value="1"/>
</dbReference>
<dbReference type="SUPFAM" id="SSF46626">
    <property type="entry name" value="Cytochrome c"/>
    <property type="match status" value="1"/>
</dbReference>
<dbReference type="Proteomes" id="UP000315363">
    <property type="component" value="Unassembled WGS sequence"/>
</dbReference>
<keyword evidence="7" id="KW-1185">Reference proteome</keyword>
<dbReference type="SUPFAM" id="SSF50952">
    <property type="entry name" value="Soluble quinoprotein glucose dehydrogenase"/>
    <property type="match status" value="1"/>
</dbReference>
<sequence>MYAHVVSYFIFSMGLIKKIGGSLLTKGSIMLMIFSFVCCADNRIADYQTPVLNYQTNMENDFIVPEGWQISLWAESPSLYNPTNMDVDEKGRIWVTEAVNYRDFNNDPKHRLNFEEGDRIMILEDTDGDGISDTSKVFVQDKDLVAPMGIAVVGNKVFVSCAPTLFVYTDENGDDVPDKKEAFLTGFGGFDHDHSLHSLVVGPDGKWYFNTGNAGPHRVTDKGGWQLRSGSVYSGGTPYNDKNEPAQVSDDGRIWVGGLALRMNNKGKDLEVVGHNFRNSYEVALDSYGNMWQNDNDDQVVTCRVSWLMEGGNAGYFNANGKRTWQADRKPGQDIFTAHWHQDDPGVMPAGDNTGAGSPTGVVVYEGDAFGPEYRGMLLSADAGRNVIFAYQPSPNGAGFDLKRRDLITSTQESTEGYIWNDIDDDKRKWFRPSDVAVGTDGAIYIADWYDPVVGGHQMMDTVGYGRIYRISPKEKNLTIPKIDLSTVQGQIDALLNPAINVRSQGFEKLQEQGERVVEDVKKILDSDNPYHRSRAIWLLSKLGNQGNAIVKNVLKNEPDPRLRTVAFRALKDDAESFLKYASTAANDPSPQVRREVAISLRDIPWKESSTLIKELFKGYNDNDPWYLEALGMAMDGKEESAYAELLSDQPNDPVKWSDAFASLVWRIHPKSAVNALKERALAESLSPNLKIQAVDALAFINDRDAVAAMLAINKSSTNKTIKETSQWWLDFRKNNDWFAFWDWEAENGEGFSVPDNIAELNEILLNQDTSTKKRIEAGNEMAGSLIGGRLLISLAAKNQLSNEVISGISEAIFNNPELEIRTLASEHFKKSGEKQMAIPAILKLTGDSGKGESVFLSKCTTCHKNGITGNDIGPDLSSIGEKFDKTALLDAIIHPNASIVFGYEPLMIKTKSGQAFFGFLLSEGETTVLKDMTGKHIVIAPDDIESKEKMKMGIMPNALALGLTEQDLANLSAYLLTLKNSTL</sequence>
<organism evidence="6 7">
    <name type="scientific">Arenibacter algicola</name>
    <dbReference type="NCBI Taxonomy" id="616991"/>
    <lineage>
        <taxon>Bacteria</taxon>
        <taxon>Pseudomonadati</taxon>
        <taxon>Bacteroidota</taxon>
        <taxon>Flavobacteriia</taxon>
        <taxon>Flavobacteriales</taxon>
        <taxon>Flavobacteriaceae</taxon>
        <taxon>Arenibacter</taxon>
    </lineage>
</organism>
<dbReference type="EMBL" id="VHIF01000001">
    <property type="protein sequence ID" value="TQO35455.1"/>
    <property type="molecule type" value="Genomic_DNA"/>
</dbReference>
<name>A0ABY3A8T8_9FLAO</name>
<dbReference type="NCBIfam" id="TIGR02604">
    <property type="entry name" value="Piru_Ver_Nterm"/>
    <property type="match status" value="1"/>
</dbReference>
<dbReference type="NCBIfam" id="TIGR02603">
    <property type="entry name" value="CxxCH_TIGR02603"/>
    <property type="match status" value="1"/>
</dbReference>
<evidence type="ECO:0000256" key="4">
    <source>
        <dbReference type="PROSITE-ProRule" id="PRU00433"/>
    </source>
</evidence>
<dbReference type="Gene3D" id="1.25.10.10">
    <property type="entry name" value="Leucine-rich Repeat Variant"/>
    <property type="match status" value="1"/>
</dbReference>
<dbReference type="InterPro" id="IPR036909">
    <property type="entry name" value="Cyt_c-like_dom_sf"/>
</dbReference>
<dbReference type="InterPro" id="IPR009056">
    <property type="entry name" value="Cyt_c-like_dom"/>
</dbReference>
<dbReference type="PANTHER" id="PTHR33546">
    <property type="entry name" value="LARGE, MULTIFUNCTIONAL SECRETED PROTEIN-RELATED"/>
    <property type="match status" value="1"/>
</dbReference>
<proteinExistence type="predicted"/>
<protein>
    <submittedName>
        <fullName evidence="6">Membrane-bound dehydrogenase-like protein</fullName>
    </submittedName>
</protein>
<dbReference type="PROSITE" id="PS51007">
    <property type="entry name" value="CYTC"/>
    <property type="match status" value="1"/>
</dbReference>
<keyword evidence="2 4" id="KW-0479">Metal-binding</keyword>
<dbReference type="Gene3D" id="2.120.10.30">
    <property type="entry name" value="TolB, C-terminal domain"/>
    <property type="match status" value="1"/>
</dbReference>
<dbReference type="InterPro" id="IPR013428">
    <property type="entry name" value="Membrane-bound_put_N"/>
</dbReference>
<evidence type="ECO:0000256" key="1">
    <source>
        <dbReference type="ARBA" id="ARBA00022617"/>
    </source>
</evidence>
<dbReference type="InterPro" id="IPR013427">
    <property type="entry name" value="Haem-bd_dom_put"/>
</dbReference>
<keyword evidence="1 4" id="KW-0349">Heme</keyword>
<evidence type="ECO:0000256" key="2">
    <source>
        <dbReference type="ARBA" id="ARBA00022723"/>
    </source>
</evidence>
<dbReference type="InterPro" id="IPR011989">
    <property type="entry name" value="ARM-like"/>
</dbReference>